<sequence>MKGYFFIFALILAFAAVTFAEPTHDVHDFESHGNLLRRSTCDPSGCNSTCRRMKLPGGVCVNGKCKCDNF</sequence>
<evidence type="ECO:0000313" key="2">
    <source>
        <dbReference type="Proteomes" id="UP000824533"/>
    </source>
</evidence>
<gene>
    <name evidence="1" type="ORF">K1T71_004881</name>
</gene>
<proteinExistence type="predicted"/>
<dbReference type="Proteomes" id="UP000824533">
    <property type="component" value="Linkage Group LG08"/>
</dbReference>
<organism evidence="1 2">
    <name type="scientific">Dendrolimus kikuchii</name>
    <dbReference type="NCBI Taxonomy" id="765133"/>
    <lineage>
        <taxon>Eukaryota</taxon>
        <taxon>Metazoa</taxon>
        <taxon>Ecdysozoa</taxon>
        <taxon>Arthropoda</taxon>
        <taxon>Hexapoda</taxon>
        <taxon>Insecta</taxon>
        <taxon>Pterygota</taxon>
        <taxon>Neoptera</taxon>
        <taxon>Endopterygota</taxon>
        <taxon>Lepidoptera</taxon>
        <taxon>Glossata</taxon>
        <taxon>Ditrysia</taxon>
        <taxon>Bombycoidea</taxon>
        <taxon>Lasiocampidae</taxon>
        <taxon>Dendrolimus</taxon>
    </lineage>
</organism>
<reference evidence="1 2" key="1">
    <citation type="journal article" date="2021" name="Front. Genet.">
        <title>Chromosome-Level Genome Assembly Reveals Significant Gene Expansion in the Toll and IMD Signaling Pathways of Dendrolimus kikuchii.</title>
        <authorList>
            <person name="Zhou J."/>
            <person name="Wu P."/>
            <person name="Xiong Z."/>
            <person name="Liu N."/>
            <person name="Zhao N."/>
            <person name="Ji M."/>
            <person name="Qiu Y."/>
            <person name="Yang B."/>
        </authorList>
    </citation>
    <scope>NUCLEOTIDE SEQUENCE [LARGE SCALE GENOMIC DNA]</scope>
    <source>
        <strain evidence="1">Ann1</strain>
    </source>
</reference>
<protein>
    <submittedName>
        <fullName evidence="1">Uncharacterized protein</fullName>
    </submittedName>
</protein>
<accession>A0ACC1D624</accession>
<comment type="caution">
    <text evidence="1">The sequence shown here is derived from an EMBL/GenBank/DDBJ whole genome shotgun (WGS) entry which is preliminary data.</text>
</comment>
<dbReference type="EMBL" id="CM034394">
    <property type="protein sequence ID" value="KAJ0179169.1"/>
    <property type="molecule type" value="Genomic_DNA"/>
</dbReference>
<keyword evidence="2" id="KW-1185">Reference proteome</keyword>
<evidence type="ECO:0000313" key="1">
    <source>
        <dbReference type="EMBL" id="KAJ0179169.1"/>
    </source>
</evidence>
<name>A0ACC1D624_9NEOP</name>